<dbReference type="RefSeq" id="WP_108719588.1">
    <property type="nucleotide sequence ID" value="NZ_DAMDJA010000061.1"/>
</dbReference>
<dbReference type="Gene3D" id="3.60.20.10">
    <property type="entry name" value="Glutamine Phosphoribosylpyrophosphate, subunit 1, domain 1"/>
    <property type="match status" value="1"/>
</dbReference>
<dbReference type="Proteomes" id="UP000313849">
    <property type="component" value="Unassembled WGS sequence"/>
</dbReference>
<dbReference type="SUPFAM" id="SSF56235">
    <property type="entry name" value="N-terminal nucleophile aminohydrolases (Ntn hydrolases)"/>
    <property type="match status" value="1"/>
</dbReference>
<dbReference type="AlphaFoldDB" id="A0A5C5BG14"/>
<evidence type="ECO:0000313" key="3">
    <source>
        <dbReference type="Proteomes" id="UP000313849"/>
    </source>
</evidence>
<name>A0A5C5BG14_9MICO</name>
<dbReference type="PANTHER" id="PTHR39328:SF1">
    <property type="entry name" value="BLL2871 PROTEIN"/>
    <property type="match status" value="1"/>
</dbReference>
<dbReference type="Pfam" id="PF06267">
    <property type="entry name" value="DUF1028"/>
    <property type="match status" value="1"/>
</dbReference>
<reference evidence="2 3" key="1">
    <citation type="submission" date="2019-06" db="EMBL/GenBank/DDBJ databases">
        <title>Draft genome sequence of Miniimonas arenae KCTC 19750T isolated from sea sand.</title>
        <authorList>
            <person name="Park S.-J."/>
        </authorList>
    </citation>
    <scope>NUCLEOTIDE SEQUENCE [LARGE SCALE GENOMIC DNA]</scope>
    <source>
        <strain evidence="2 3">KCTC 19750</strain>
    </source>
</reference>
<dbReference type="InterPro" id="IPR029055">
    <property type="entry name" value="Ntn_hydrolases_N"/>
</dbReference>
<accession>A0A5C5BG14</accession>
<dbReference type="OrthoDB" id="9790012at2"/>
<comment type="caution">
    <text evidence="2">The sequence shown here is derived from an EMBL/GenBank/DDBJ whole genome shotgun (WGS) entry which is preliminary data.</text>
</comment>
<dbReference type="EMBL" id="VENP01000001">
    <property type="protein sequence ID" value="TNU77347.1"/>
    <property type="molecule type" value="Genomic_DNA"/>
</dbReference>
<evidence type="ECO:0000256" key="1">
    <source>
        <dbReference type="SAM" id="MobiDB-lite"/>
    </source>
</evidence>
<protein>
    <submittedName>
        <fullName evidence="2">DUF1028 domain-containing protein</fullName>
    </submittedName>
</protein>
<dbReference type="PANTHER" id="PTHR39328">
    <property type="entry name" value="BLL2871 PROTEIN"/>
    <property type="match status" value="1"/>
</dbReference>
<organism evidence="2 3">
    <name type="scientific">Miniimonas arenae</name>
    <dbReference type="NCBI Taxonomy" id="676201"/>
    <lineage>
        <taxon>Bacteria</taxon>
        <taxon>Bacillati</taxon>
        <taxon>Actinomycetota</taxon>
        <taxon>Actinomycetes</taxon>
        <taxon>Micrococcales</taxon>
        <taxon>Beutenbergiaceae</taxon>
        <taxon>Miniimonas</taxon>
    </lineage>
</organism>
<sequence>MTFSFLALDRTLGVLGVATASRSLAVGAGVPGLDPAAGVVVSQAWTNRVLRALVLERLRAGVGAPAAVDLAVARDGGARFRQVGAVGLDGSVGVFTGAETTPWAGHRTGEGWLAVGNLLAGPDVLDAMVEAFHRPRPPVRVATDAAVPAPGVAVHPDGMTVGAPDADDPAAAALGRRLLDALRAGERVGGDRRGRQSAALLVARVQPVSIAPPQLVLDLRVDDGEDPLGALARLLALRERDLAQPSNGVTAPRTTVTPSDSFAHQWGVEQP</sequence>
<feature type="region of interest" description="Disordered" evidence="1">
    <location>
        <begin position="245"/>
        <end position="271"/>
    </location>
</feature>
<feature type="compositionally biased region" description="Polar residues" evidence="1">
    <location>
        <begin position="245"/>
        <end position="262"/>
    </location>
</feature>
<dbReference type="InterPro" id="IPR010430">
    <property type="entry name" value="DUF1028"/>
</dbReference>
<keyword evidence="3" id="KW-1185">Reference proteome</keyword>
<proteinExistence type="predicted"/>
<evidence type="ECO:0000313" key="2">
    <source>
        <dbReference type="EMBL" id="TNU77347.1"/>
    </source>
</evidence>
<gene>
    <name evidence="2" type="ORF">FH969_00865</name>
</gene>